<dbReference type="EMBL" id="CAKLBY020000266">
    <property type="protein sequence ID" value="CAK7941789.1"/>
    <property type="molecule type" value="Genomic_DNA"/>
</dbReference>
<comment type="caution">
    <text evidence="1">The sequence shown here is derived from an EMBL/GenBank/DDBJ whole genome shotgun (WGS) entry which is preliminary data.</text>
</comment>
<evidence type="ECO:0000313" key="2">
    <source>
        <dbReference type="Proteomes" id="UP001162060"/>
    </source>
</evidence>
<accession>A0AAV1V8E3</accession>
<name>A0AAV1V8E3_9STRA</name>
<proteinExistence type="predicted"/>
<evidence type="ECO:0000313" key="1">
    <source>
        <dbReference type="EMBL" id="CAK7941789.1"/>
    </source>
</evidence>
<sequence>MNAFAPNRSTSSTELTSTRERFKMQMVLEERDQWEVVSVEMKVEQCVSQLDQTTFKRKSR</sequence>
<dbReference type="Proteomes" id="UP001162060">
    <property type="component" value="Unassembled WGS sequence"/>
</dbReference>
<dbReference type="AlphaFoldDB" id="A0AAV1V8E3"/>
<organism evidence="1 2">
    <name type="scientific">Peronospora matthiolae</name>
    <dbReference type="NCBI Taxonomy" id="2874970"/>
    <lineage>
        <taxon>Eukaryota</taxon>
        <taxon>Sar</taxon>
        <taxon>Stramenopiles</taxon>
        <taxon>Oomycota</taxon>
        <taxon>Peronosporomycetes</taxon>
        <taxon>Peronosporales</taxon>
        <taxon>Peronosporaceae</taxon>
        <taxon>Peronospora</taxon>
    </lineage>
</organism>
<protein>
    <submittedName>
        <fullName evidence="1">Uncharacterized protein</fullName>
    </submittedName>
</protein>
<reference evidence="1" key="1">
    <citation type="submission" date="2024-01" db="EMBL/GenBank/DDBJ databases">
        <authorList>
            <person name="Webb A."/>
        </authorList>
    </citation>
    <scope>NUCLEOTIDE SEQUENCE</scope>
    <source>
        <strain evidence="1">Pm1</strain>
    </source>
</reference>
<gene>
    <name evidence="1" type="ORF">PM001_LOCUS26939</name>
</gene>